<dbReference type="RefSeq" id="WP_267533344.1">
    <property type="nucleotide sequence ID" value="NZ_JAPNKA010000001.1"/>
</dbReference>
<dbReference type="NCBIfam" id="TIGR00976">
    <property type="entry name" value="CocE_NonD"/>
    <property type="match status" value="1"/>
</dbReference>
<dbReference type="PANTHER" id="PTHR22946:SF9">
    <property type="entry name" value="POLYKETIDE TRANSFERASE AF380"/>
    <property type="match status" value="1"/>
</dbReference>
<keyword evidence="5" id="KW-1185">Reference proteome</keyword>
<dbReference type="GO" id="GO:0016787">
    <property type="term" value="F:hydrolase activity"/>
    <property type="evidence" value="ECO:0007669"/>
    <property type="project" value="UniProtKB-KW"/>
</dbReference>
<name>A0ABT3ZYA2_9BACT</name>
<feature type="domain" description="Xaa-Pro dipeptidyl-peptidase C-terminal" evidence="3">
    <location>
        <begin position="289"/>
        <end position="518"/>
    </location>
</feature>
<keyword evidence="2" id="KW-0732">Signal</keyword>
<evidence type="ECO:0000259" key="3">
    <source>
        <dbReference type="SMART" id="SM00939"/>
    </source>
</evidence>
<sequence length="523" mass="55724">MSWLRAIAVSAVLSLCVIAGPASASSSFRLIDITTRDGVTLKGNVFTPDTPGRYPAIIFITSWALPSLEYLAQAQQFADAGYVVVSYTPRGFWTSGGAIDTAGPKDIGDVTEVINWALANTPADPARIGAAGVSYGAGISLIGAAFDSRIRAVAALSCWTDLTNSLFANQTRHLQSAGLLWLSAELTGKPSAELRQALSDFFANQNLDGVISYAQARSAATYLDRVNASRPAILMANAYGDTFFEPNQLADFFTRLSGPKRLELRPGDHAIPELTGILGIPNDAWTSTRRWFDQYLRGVNTGIAAENPVQLQIRGQGSYESFPSWGAVSTSTARYNLSDVHWWNNEGDLKTGSETGWSATIFAGADTVANGGVVLLTNGVEAITGEPPTAWIPVVDRSNAAVWQSDWLTSSRRVRGSPHLRLTVTPGSSGQTTVIAYLFDTDWAGTGSLVTHVAVTLRDAVAGQPRAVDVDFPATAYDVPSGHRLSLVIDTVDPLYADKAPALSTLTFSSPSSSPSYVSLPLK</sequence>
<reference evidence="4 5" key="1">
    <citation type="submission" date="2022-11" db="EMBL/GenBank/DDBJ databases">
        <title>Minimal conservation of predation-associated metabolite biosynthetic gene clusters underscores biosynthetic potential of Myxococcota including descriptions for ten novel species: Archangium lansinium sp. nov., Myxococcus landrumus sp. nov., Nannocystis bai.</title>
        <authorList>
            <person name="Ahearne A."/>
            <person name="Stevens C."/>
            <person name="Phillips K."/>
        </authorList>
    </citation>
    <scope>NUCLEOTIDE SEQUENCE [LARGE SCALE GENOMIC DNA]</scope>
    <source>
        <strain evidence="4 5">MIWBW</strain>
    </source>
</reference>
<accession>A0ABT3ZYA2</accession>
<evidence type="ECO:0000256" key="1">
    <source>
        <dbReference type="ARBA" id="ARBA00022801"/>
    </source>
</evidence>
<comment type="caution">
    <text evidence="4">The sequence shown here is derived from an EMBL/GenBank/DDBJ whole genome shotgun (WGS) entry which is preliminary data.</text>
</comment>
<gene>
    <name evidence="4" type="ORF">OV287_07740</name>
</gene>
<dbReference type="Pfam" id="PF02129">
    <property type="entry name" value="Peptidase_S15"/>
    <property type="match status" value="1"/>
</dbReference>
<feature type="signal peptide" evidence="2">
    <location>
        <begin position="1"/>
        <end position="24"/>
    </location>
</feature>
<feature type="chain" id="PRO_5046821879" evidence="2">
    <location>
        <begin position="25"/>
        <end position="523"/>
    </location>
</feature>
<dbReference type="SUPFAM" id="SSF49785">
    <property type="entry name" value="Galactose-binding domain-like"/>
    <property type="match status" value="1"/>
</dbReference>
<evidence type="ECO:0000256" key="2">
    <source>
        <dbReference type="SAM" id="SignalP"/>
    </source>
</evidence>
<dbReference type="InterPro" id="IPR050261">
    <property type="entry name" value="FrsA_esterase"/>
</dbReference>
<dbReference type="InterPro" id="IPR029058">
    <property type="entry name" value="AB_hydrolase_fold"/>
</dbReference>
<dbReference type="InterPro" id="IPR008979">
    <property type="entry name" value="Galactose-bd-like_sf"/>
</dbReference>
<dbReference type="InterPro" id="IPR005674">
    <property type="entry name" value="CocE/Ser_esterase"/>
</dbReference>
<dbReference type="Pfam" id="PF08530">
    <property type="entry name" value="PepX_C"/>
    <property type="match status" value="1"/>
</dbReference>
<dbReference type="InterPro" id="IPR013736">
    <property type="entry name" value="Xaa-Pro_dipept_C"/>
</dbReference>
<evidence type="ECO:0000313" key="4">
    <source>
        <dbReference type="EMBL" id="MCY1074375.1"/>
    </source>
</evidence>
<keyword evidence="1 4" id="KW-0378">Hydrolase</keyword>
<dbReference type="Proteomes" id="UP001207654">
    <property type="component" value="Unassembled WGS sequence"/>
</dbReference>
<dbReference type="SUPFAM" id="SSF53474">
    <property type="entry name" value="alpha/beta-Hydrolases"/>
    <property type="match status" value="1"/>
</dbReference>
<dbReference type="InterPro" id="IPR000383">
    <property type="entry name" value="Xaa-Pro-like_dom"/>
</dbReference>
<proteinExistence type="predicted"/>
<protein>
    <submittedName>
        <fullName evidence="4">CocE/NonD family hydrolase</fullName>
    </submittedName>
</protein>
<evidence type="ECO:0000313" key="5">
    <source>
        <dbReference type="Proteomes" id="UP001207654"/>
    </source>
</evidence>
<dbReference type="Gene3D" id="2.60.120.260">
    <property type="entry name" value="Galactose-binding domain-like"/>
    <property type="match status" value="1"/>
</dbReference>
<organism evidence="4 5">
    <name type="scientific">Archangium lansingense</name>
    <dbReference type="NCBI Taxonomy" id="2995310"/>
    <lineage>
        <taxon>Bacteria</taxon>
        <taxon>Pseudomonadati</taxon>
        <taxon>Myxococcota</taxon>
        <taxon>Myxococcia</taxon>
        <taxon>Myxococcales</taxon>
        <taxon>Cystobacterineae</taxon>
        <taxon>Archangiaceae</taxon>
        <taxon>Archangium</taxon>
    </lineage>
</organism>
<dbReference type="PANTHER" id="PTHR22946">
    <property type="entry name" value="DIENELACTONE HYDROLASE DOMAIN-CONTAINING PROTEIN-RELATED"/>
    <property type="match status" value="1"/>
</dbReference>
<dbReference type="SMART" id="SM00939">
    <property type="entry name" value="PepX_C"/>
    <property type="match status" value="1"/>
</dbReference>
<dbReference type="Gene3D" id="3.40.50.1820">
    <property type="entry name" value="alpha/beta hydrolase"/>
    <property type="match status" value="1"/>
</dbReference>
<dbReference type="EMBL" id="JAPNKA010000001">
    <property type="protein sequence ID" value="MCY1074375.1"/>
    <property type="molecule type" value="Genomic_DNA"/>
</dbReference>